<feature type="region of interest" description="Disordered" evidence="1">
    <location>
        <begin position="492"/>
        <end position="542"/>
    </location>
</feature>
<feature type="compositionally biased region" description="Basic and acidic residues" evidence="1">
    <location>
        <begin position="556"/>
        <end position="570"/>
    </location>
</feature>
<protein>
    <recommendedName>
        <fullName evidence="2">Brinker DNA-binding domain-containing protein</fullName>
    </recommendedName>
</protein>
<gene>
    <name evidence="3" type="primary">106084533</name>
</gene>
<dbReference type="VEuPathDB" id="VectorBase:SCAU016317"/>
<evidence type="ECO:0000313" key="3">
    <source>
        <dbReference type="EnsemblMetazoa" id="SCAU016317-PA"/>
    </source>
</evidence>
<reference evidence="3" key="1">
    <citation type="submission" date="2020-05" db="UniProtKB">
        <authorList>
            <consortium name="EnsemblMetazoa"/>
        </authorList>
    </citation>
    <scope>IDENTIFICATION</scope>
    <source>
        <strain evidence="3">USDA</strain>
    </source>
</reference>
<dbReference type="AlphaFoldDB" id="A0A1I8QE96"/>
<dbReference type="EnsemblMetazoa" id="SCAU016317-RA">
    <property type="protein sequence ID" value="SCAU016317-PA"/>
    <property type="gene ID" value="SCAU016317"/>
</dbReference>
<evidence type="ECO:0000313" key="4">
    <source>
        <dbReference type="Proteomes" id="UP000095300"/>
    </source>
</evidence>
<feature type="domain" description="Brinker DNA-binding" evidence="2">
    <location>
        <begin position="96"/>
        <end position="153"/>
    </location>
</feature>
<dbReference type="SUPFAM" id="SSF48295">
    <property type="entry name" value="TrpR-like"/>
    <property type="match status" value="1"/>
</dbReference>
<name>A0A1I8QE96_STOCA</name>
<feature type="compositionally biased region" description="Polar residues" evidence="1">
    <location>
        <begin position="511"/>
        <end position="523"/>
    </location>
</feature>
<dbReference type="Gene3D" id="1.10.10.60">
    <property type="entry name" value="Homeodomain-like"/>
    <property type="match status" value="1"/>
</dbReference>
<dbReference type="InterPro" id="IPR018586">
    <property type="entry name" value="Brinker_DNA-bd"/>
</dbReference>
<dbReference type="Proteomes" id="UP000095300">
    <property type="component" value="Unassembled WGS sequence"/>
</dbReference>
<feature type="compositionally biased region" description="Low complexity" evidence="1">
    <location>
        <begin position="702"/>
        <end position="731"/>
    </location>
</feature>
<feature type="region of interest" description="Disordered" evidence="1">
    <location>
        <begin position="340"/>
        <end position="360"/>
    </location>
</feature>
<dbReference type="InterPro" id="IPR010921">
    <property type="entry name" value="Trp_repressor/repl_initiator"/>
</dbReference>
<evidence type="ECO:0000259" key="2">
    <source>
        <dbReference type="Pfam" id="PF09607"/>
    </source>
</evidence>
<dbReference type="OrthoDB" id="7764420at2759"/>
<dbReference type="STRING" id="35570.A0A1I8QE96"/>
<keyword evidence="4" id="KW-1185">Reference proteome</keyword>
<sequence>MENNESSNNCAMKSGAVESRRQAMTTTTTTTTTNGRTVVIKNENRDERTASATAEQLSSCKKTCVLNEGMCGSHHLGGGVSNNTTSGNGNNSHKMGSRRIFTPQFKLQVLESYRNDNDCKGNQRATARKYNIHRRQIQKWLQCESSLRSSVANINQNTVKHQFHNISMHQQSQKSSIPSATAASLLSVSPYGANSQHGHLGLEAVRSEAPHSGAIIVPSLPSASSASVSSGVTTATTPSQGVFSAANLAAVVAAAAGAAMTITSQPSSNGSSMCPTDSVVPSPLRPTSIISASSNAVTAMSPLLHHHHHHHYGIPAYIHHHTPATVQLPVPILAHHISHPSQHIHQQAQQQQQQQQQHQPYQYHNLASYTQALTHQSSDKQQSSFLPSLSLPEVNVNALPPTAAASLTAATAAVNGFAIVVGESEHADSKTNSENMMESKEAANSGPKVSYPRHEYHQSTSLYQFKEDGVYSPLVYPLGPMDLSLRTRRNLKPDLPAAPKKDQEPAKMNMDSHTNNSSHSSIVDLTHRKRKGSSATCHNTDDNCTELSEKQLKLKDTNEEDNDHATNSHSDEDEVEIEVGTEEKLPPSKPVKLFKPYLLDTDADSENSTAVSSVSTDMKYGESREASPWIRYTASLSPPPHCYDIATAHCQGGGGGGGATFQFSMKDNAFTMPSENANFPAEVKTSENMKSAFTSIPTISPTSFRSPKGSPSSSGYESSSSTYSDSSFSSRGESSYAYNRTYSLSLQMHSLHQEQINLQRSKHVERWLEQETRTPSEPNSPIAILA</sequence>
<feature type="compositionally biased region" description="Basic and acidic residues" evidence="1">
    <location>
        <begin position="426"/>
        <end position="441"/>
    </location>
</feature>
<dbReference type="Pfam" id="PF09607">
    <property type="entry name" value="BrkDBD"/>
    <property type="match status" value="1"/>
</dbReference>
<evidence type="ECO:0000256" key="1">
    <source>
        <dbReference type="SAM" id="MobiDB-lite"/>
    </source>
</evidence>
<feature type="region of interest" description="Disordered" evidence="1">
    <location>
        <begin position="697"/>
        <end position="731"/>
    </location>
</feature>
<feature type="region of interest" description="Disordered" evidence="1">
    <location>
        <begin position="1"/>
        <end position="32"/>
    </location>
</feature>
<dbReference type="GO" id="GO:0043565">
    <property type="term" value="F:sequence-specific DNA binding"/>
    <property type="evidence" value="ECO:0007669"/>
    <property type="project" value="InterPro"/>
</dbReference>
<feature type="region of interest" description="Disordered" evidence="1">
    <location>
        <begin position="556"/>
        <end position="575"/>
    </location>
</feature>
<feature type="region of interest" description="Disordered" evidence="1">
    <location>
        <begin position="426"/>
        <end position="453"/>
    </location>
</feature>
<feature type="region of interest" description="Disordered" evidence="1">
    <location>
        <begin position="767"/>
        <end position="786"/>
    </location>
</feature>
<organism evidence="3 4">
    <name type="scientific">Stomoxys calcitrans</name>
    <name type="common">Stable fly</name>
    <name type="synonym">Conops calcitrans</name>
    <dbReference type="NCBI Taxonomy" id="35570"/>
    <lineage>
        <taxon>Eukaryota</taxon>
        <taxon>Metazoa</taxon>
        <taxon>Ecdysozoa</taxon>
        <taxon>Arthropoda</taxon>
        <taxon>Hexapoda</taxon>
        <taxon>Insecta</taxon>
        <taxon>Pterygota</taxon>
        <taxon>Neoptera</taxon>
        <taxon>Endopterygota</taxon>
        <taxon>Diptera</taxon>
        <taxon>Brachycera</taxon>
        <taxon>Muscomorpha</taxon>
        <taxon>Muscoidea</taxon>
        <taxon>Muscidae</taxon>
        <taxon>Stomoxys</taxon>
    </lineage>
</organism>
<proteinExistence type="predicted"/>
<feature type="compositionally biased region" description="Polar residues" evidence="1">
    <location>
        <begin position="1"/>
        <end position="11"/>
    </location>
</feature>
<accession>A0A1I8QE96</accession>
<dbReference type="KEGG" id="scac:106084533"/>